<gene>
    <name evidence="4" type="primary">TPHA0C04130</name>
    <name evidence="4" type="ordered locus">TPHA_0C04130</name>
</gene>
<dbReference type="Gene3D" id="2.60.40.1170">
    <property type="entry name" value="Mu homology domain, subdomain B"/>
    <property type="match status" value="1"/>
</dbReference>
<proteinExistence type="predicted"/>
<dbReference type="HOGENOM" id="CLU_026449_0_0_1"/>
<dbReference type="GO" id="GO:0006896">
    <property type="term" value="P:Golgi to vacuole transport"/>
    <property type="evidence" value="ECO:0007669"/>
    <property type="project" value="EnsemblFungi"/>
</dbReference>
<dbReference type="RefSeq" id="XP_003684997.1">
    <property type="nucleotide sequence ID" value="XM_003684949.1"/>
</dbReference>
<keyword evidence="5" id="KW-1185">Reference proteome</keyword>
<comment type="subcellular location">
    <subcellularLocation>
        <location evidence="1">Cytoplasmic vesicle membrane</location>
    </subcellularLocation>
</comment>
<dbReference type="AlphaFoldDB" id="G8BQQ1"/>
<keyword evidence="2" id="KW-0968">Cytoplasmic vesicle</keyword>
<evidence type="ECO:0000313" key="5">
    <source>
        <dbReference type="Proteomes" id="UP000005666"/>
    </source>
</evidence>
<evidence type="ECO:0000256" key="2">
    <source>
        <dbReference type="ARBA" id="ARBA00023329"/>
    </source>
</evidence>
<evidence type="ECO:0000256" key="1">
    <source>
        <dbReference type="ARBA" id="ARBA00004156"/>
    </source>
</evidence>
<dbReference type="SUPFAM" id="SSF49447">
    <property type="entry name" value="Second domain of Mu2 adaptin subunit (ap50) of ap2 adaptor"/>
    <property type="match status" value="1"/>
</dbReference>
<dbReference type="Proteomes" id="UP000005666">
    <property type="component" value="Chromosome 3"/>
</dbReference>
<dbReference type="GeneID" id="11533658"/>
<dbReference type="InterPro" id="IPR036168">
    <property type="entry name" value="AP2_Mu_C_sf"/>
</dbReference>
<dbReference type="OMA" id="LNEMCDG"/>
<protein>
    <recommendedName>
        <fullName evidence="3">MHD domain-containing protein</fullName>
    </recommendedName>
</protein>
<accession>G8BQQ1</accession>
<organism evidence="4 5">
    <name type="scientific">Tetrapisispora phaffii (strain ATCC 24235 / CBS 4417 / NBRC 1672 / NRRL Y-8282 / UCD 70-5)</name>
    <name type="common">Yeast</name>
    <name type="synonym">Fabospora phaffii</name>
    <dbReference type="NCBI Taxonomy" id="1071381"/>
    <lineage>
        <taxon>Eukaryota</taxon>
        <taxon>Fungi</taxon>
        <taxon>Dikarya</taxon>
        <taxon>Ascomycota</taxon>
        <taxon>Saccharomycotina</taxon>
        <taxon>Saccharomycetes</taxon>
        <taxon>Saccharomycetales</taxon>
        <taxon>Saccharomycetaceae</taxon>
        <taxon>Tetrapisispora</taxon>
    </lineage>
</organism>
<name>G8BQQ1_TETPH</name>
<dbReference type="Pfam" id="PF00928">
    <property type="entry name" value="Adap_comp_sub"/>
    <property type="match status" value="1"/>
</dbReference>
<dbReference type="OrthoDB" id="870at2759"/>
<dbReference type="GO" id="GO:0030659">
    <property type="term" value="C:cytoplasmic vesicle membrane"/>
    <property type="evidence" value="ECO:0007669"/>
    <property type="project" value="UniProtKB-SubCell"/>
</dbReference>
<dbReference type="EMBL" id="HE612858">
    <property type="protein sequence ID" value="CCE62563.1"/>
    <property type="molecule type" value="Genomic_DNA"/>
</dbReference>
<dbReference type="PANTHER" id="PTHR10529">
    <property type="entry name" value="AP COMPLEX SUBUNIT MU"/>
    <property type="match status" value="1"/>
</dbReference>
<dbReference type="InterPro" id="IPR050431">
    <property type="entry name" value="Adaptor_comp_med_subunit"/>
</dbReference>
<dbReference type="GO" id="GO:0030123">
    <property type="term" value="C:AP-3 adaptor complex"/>
    <property type="evidence" value="ECO:0007669"/>
    <property type="project" value="EnsemblFungi"/>
</dbReference>
<dbReference type="eggNOG" id="KOG2740">
    <property type="taxonomic scope" value="Eukaryota"/>
</dbReference>
<sequence>MYISIYITDINNVLVFEQLLNPVAPSFNELWSKLQNLYPDISGDNNDKATCSSIFSNDKYINCRLGKNLELYRYCSNVNKLYFWCLVSGRLNSKEQLYPFVIMEELEQSLMTYFEKEELTITKLVNNYDRISLILYWLFDGGEPTVGKRYNNWIKHNIPSKYDFSKVINNTAHNIQIALQKSQKQQSNFPYQDMNFDSNVAVPWRMRNVDHVNNELYLDLVESIHVVLETKKRKSSYANSTMKIVTGNIIGKALVKSVLNGNPIVEMKIDMAGNDLESIFLHECVKSKDVDKDQEFENTKLIKFLPPDGSFKLFDYNINLNTTENTKKEFNAFNNRLGLVTASFEDGIGMKNDEFQLTLNISNSTKVQSIQNLQIEIIFLPKFQRSEEDLFNSSKNEANDDSINKEGINNLSKNNSDLGKVDYKIKMLRSSHGRFENSLSPNKCSWIFDKETNVGITPVLTGCVEYTDKNPNKKMILSHILLNYSYNGELASGMKIQSLEIQSGLKAGKGKSLFKGVKYSTTIEELKLRSRKI</sequence>
<evidence type="ECO:0000313" key="4">
    <source>
        <dbReference type="EMBL" id="CCE62563.1"/>
    </source>
</evidence>
<evidence type="ECO:0000259" key="3">
    <source>
        <dbReference type="PROSITE" id="PS51072"/>
    </source>
</evidence>
<reference evidence="4 5" key="1">
    <citation type="journal article" date="2011" name="Proc. Natl. Acad. Sci. U.S.A.">
        <title>Evolutionary erosion of yeast sex chromosomes by mating-type switching accidents.</title>
        <authorList>
            <person name="Gordon J.L."/>
            <person name="Armisen D."/>
            <person name="Proux-Wera E."/>
            <person name="Oheigeartaigh S.S."/>
            <person name="Byrne K.P."/>
            <person name="Wolfe K.H."/>
        </authorList>
    </citation>
    <scope>NUCLEOTIDE SEQUENCE [LARGE SCALE GENOMIC DNA]</scope>
    <source>
        <strain evidence="5">ATCC 24235 / CBS 4417 / NBRC 1672 / NRRL Y-8282 / UCD 70-5</strain>
    </source>
</reference>
<dbReference type="PROSITE" id="PS51072">
    <property type="entry name" value="MHD"/>
    <property type="match status" value="1"/>
</dbReference>
<dbReference type="GO" id="GO:0006623">
    <property type="term" value="P:protein targeting to vacuole"/>
    <property type="evidence" value="ECO:0007669"/>
    <property type="project" value="EnsemblFungi"/>
</dbReference>
<dbReference type="STRING" id="1071381.G8BQQ1"/>
<dbReference type="InterPro" id="IPR028565">
    <property type="entry name" value="MHD"/>
</dbReference>
<dbReference type="KEGG" id="tpf:TPHA_0C04130"/>
<feature type="domain" description="MHD" evidence="3">
    <location>
        <begin position="213"/>
        <end position="529"/>
    </location>
</feature>